<dbReference type="EMBL" id="UYRV01026229">
    <property type="protein sequence ID" value="VDK78944.1"/>
    <property type="molecule type" value="Genomic_DNA"/>
</dbReference>
<gene>
    <name evidence="2" type="ORF">CGOC_LOCUS7512</name>
</gene>
<evidence type="ECO:0000256" key="1">
    <source>
        <dbReference type="SAM" id="Phobius"/>
    </source>
</evidence>
<keyword evidence="1" id="KW-1133">Transmembrane helix</keyword>
<evidence type="ECO:0000313" key="3">
    <source>
        <dbReference type="Proteomes" id="UP000271889"/>
    </source>
</evidence>
<dbReference type="AlphaFoldDB" id="A0A3P6ULE6"/>
<keyword evidence="3" id="KW-1185">Reference proteome</keyword>
<evidence type="ECO:0000313" key="2">
    <source>
        <dbReference type="EMBL" id="VDK78944.1"/>
    </source>
</evidence>
<keyword evidence="1" id="KW-0812">Transmembrane</keyword>
<proteinExistence type="predicted"/>
<dbReference type="Proteomes" id="UP000271889">
    <property type="component" value="Unassembled WGS sequence"/>
</dbReference>
<protein>
    <submittedName>
        <fullName evidence="2">Uncharacterized protein</fullName>
    </submittedName>
</protein>
<accession>A0A3P6ULE6</accession>
<feature type="transmembrane region" description="Helical" evidence="1">
    <location>
        <begin position="12"/>
        <end position="31"/>
    </location>
</feature>
<name>A0A3P6ULE6_CYLGO</name>
<reference evidence="2 3" key="1">
    <citation type="submission" date="2018-11" db="EMBL/GenBank/DDBJ databases">
        <authorList>
            <consortium name="Pathogen Informatics"/>
        </authorList>
    </citation>
    <scope>NUCLEOTIDE SEQUENCE [LARGE SCALE GENOMIC DNA]</scope>
</reference>
<organism evidence="2 3">
    <name type="scientific">Cylicostephanus goldi</name>
    <name type="common">Nematode worm</name>
    <dbReference type="NCBI Taxonomy" id="71465"/>
    <lineage>
        <taxon>Eukaryota</taxon>
        <taxon>Metazoa</taxon>
        <taxon>Ecdysozoa</taxon>
        <taxon>Nematoda</taxon>
        <taxon>Chromadorea</taxon>
        <taxon>Rhabditida</taxon>
        <taxon>Rhabditina</taxon>
        <taxon>Rhabditomorpha</taxon>
        <taxon>Strongyloidea</taxon>
        <taxon>Strongylidae</taxon>
        <taxon>Cylicostephanus</taxon>
    </lineage>
</organism>
<keyword evidence="1" id="KW-0472">Membrane</keyword>
<sequence length="45" mass="5201">MTINTAAHHPVVYGAWALAYLVVIYLLYNFFKYWMVKLSIVLGPI</sequence>